<gene>
    <name evidence="3" type="ORF">H0I39_15610</name>
</gene>
<evidence type="ECO:0000259" key="2">
    <source>
        <dbReference type="Pfam" id="PF04366"/>
    </source>
</evidence>
<dbReference type="InterPro" id="IPR007461">
    <property type="entry name" value="Ysc84_actin-binding"/>
</dbReference>
<feature type="domain" description="Ysc84 actin-binding" evidence="2">
    <location>
        <begin position="107"/>
        <end position="190"/>
    </location>
</feature>
<accession>A0A853IY09</accession>
<dbReference type="RefSeq" id="WP_180551100.1">
    <property type="nucleotide sequence ID" value="NZ_JACCKX010000001.1"/>
</dbReference>
<dbReference type="AlphaFoldDB" id="A0A853IY09"/>
<dbReference type="Proteomes" id="UP000589716">
    <property type="component" value="Unassembled WGS sequence"/>
</dbReference>
<proteinExistence type="predicted"/>
<dbReference type="PROSITE" id="PS51257">
    <property type="entry name" value="PROKAR_LIPOPROTEIN"/>
    <property type="match status" value="1"/>
</dbReference>
<comment type="caution">
    <text evidence="3">The sequence shown here is derived from an EMBL/GenBank/DDBJ whole genome shotgun (WGS) entry which is preliminary data.</text>
</comment>
<evidence type="ECO:0000313" key="4">
    <source>
        <dbReference type="Proteomes" id="UP000589716"/>
    </source>
</evidence>
<organism evidence="3 4">
    <name type="scientific">Ottowia beijingensis</name>
    <dbReference type="NCBI Taxonomy" id="1207057"/>
    <lineage>
        <taxon>Bacteria</taxon>
        <taxon>Pseudomonadati</taxon>
        <taxon>Pseudomonadota</taxon>
        <taxon>Betaproteobacteria</taxon>
        <taxon>Burkholderiales</taxon>
        <taxon>Comamonadaceae</taxon>
        <taxon>Ottowia</taxon>
    </lineage>
</organism>
<reference evidence="3 4" key="1">
    <citation type="submission" date="2020-07" db="EMBL/GenBank/DDBJ databases">
        <authorList>
            <person name="Maaloum M."/>
        </authorList>
    </citation>
    <scope>NUCLEOTIDE SEQUENCE [LARGE SCALE GENOMIC DNA]</scope>
    <source>
        <strain evidence="3 4">GCS-AN-3</strain>
    </source>
</reference>
<evidence type="ECO:0000256" key="1">
    <source>
        <dbReference type="SAM" id="SignalP"/>
    </source>
</evidence>
<feature type="signal peptide" evidence="1">
    <location>
        <begin position="1"/>
        <end position="23"/>
    </location>
</feature>
<dbReference type="Pfam" id="PF04366">
    <property type="entry name" value="Ysc84"/>
    <property type="match status" value="1"/>
</dbReference>
<dbReference type="CDD" id="cd11524">
    <property type="entry name" value="SYLF"/>
    <property type="match status" value="1"/>
</dbReference>
<keyword evidence="1" id="KW-0732">Signal</keyword>
<keyword evidence="4" id="KW-1185">Reference proteome</keyword>
<feature type="chain" id="PRO_5032851341" evidence="1">
    <location>
        <begin position="24"/>
        <end position="210"/>
    </location>
</feature>
<sequence>MKNFNLRSIGLATALGLGSIALIGCTTTTKDSQATPAVSRASMETSVNETLSRLYSTVPGTREMVSKAAGVLVFPAVVGGSFVVGAEHGRGALRVGGQTVNYYSTTSGSIGFQAGGQSKSVIYVFNTADALQKFRASKGWTADADATVAVGTVGANGHVDTKTLQQPITSFTLTNVGLEAGVSVGGSKITPISCPDPRHGHAGRCEHRPA</sequence>
<dbReference type="EMBL" id="JACCKX010000001">
    <property type="protein sequence ID" value="NZA02810.1"/>
    <property type="molecule type" value="Genomic_DNA"/>
</dbReference>
<protein>
    <submittedName>
        <fullName evidence="3">Twin-arginine translocation pathway signal</fullName>
    </submittedName>
</protein>
<name>A0A853IY09_9BURK</name>
<evidence type="ECO:0000313" key="3">
    <source>
        <dbReference type="EMBL" id="NZA02810.1"/>
    </source>
</evidence>